<dbReference type="GO" id="GO:0004888">
    <property type="term" value="F:transmembrane signaling receptor activity"/>
    <property type="evidence" value="ECO:0007669"/>
    <property type="project" value="InterPro"/>
</dbReference>
<evidence type="ECO:0000256" key="2">
    <source>
        <dbReference type="ARBA" id="ARBA00005692"/>
    </source>
</evidence>
<feature type="transmembrane region" description="Helical" evidence="6">
    <location>
        <begin position="6"/>
        <end position="24"/>
    </location>
</feature>
<dbReference type="eggNOG" id="ENOG502TGA1">
    <property type="taxonomic scope" value="Eukaryota"/>
</dbReference>
<feature type="transmembrane region" description="Helical" evidence="6">
    <location>
        <begin position="153"/>
        <end position="179"/>
    </location>
</feature>
<name>A0A1I7V4A5_9PELO</name>
<evidence type="ECO:0000256" key="4">
    <source>
        <dbReference type="ARBA" id="ARBA00022989"/>
    </source>
</evidence>
<accession>A0A1I7V4A5</accession>
<dbReference type="Proteomes" id="UP000095282">
    <property type="component" value="Unplaced"/>
</dbReference>
<dbReference type="GO" id="GO:0016020">
    <property type="term" value="C:membrane"/>
    <property type="evidence" value="ECO:0007669"/>
    <property type="project" value="UniProtKB-SubCell"/>
</dbReference>
<keyword evidence="7" id="KW-1185">Reference proteome</keyword>
<protein>
    <recommendedName>
        <fullName evidence="6">Serpentine receptor class gamma</fullName>
    </recommendedName>
</protein>
<dbReference type="PANTHER" id="PTHR31552">
    <property type="entry name" value="SERPENTINE RECEPTOR CLASS GAMMA"/>
    <property type="match status" value="1"/>
</dbReference>
<sequence length="222" mass="25826">MAYIQFIMIFLTSLNRFSMIFWSATYEKVWNKMFKFLVVFVFLFPIPFTYTIFLSSTYYTYTETLDCYTVSSTMNREFIYNQLLPFFAAVTISTAILNIASFYRLSRMKYKISVAERNLLFVSGALFVVQLVADVNTTVTRLFVNDSNKDTIWMQVAVTLLPYVSDGLTLIHPWLFLAFSSKARRCFMIMYFPRHAKVASTGNNSTHFASATTRKTMDTNRI</sequence>
<keyword evidence="5 6" id="KW-0472">Membrane</keyword>
<comment type="similarity">
    <text evidence="2 6">Belongs to the nematode receptor-like protein srg family.</text>
</comment>
<evidence type="ECO:0000256" key="1">
    <source>
        <dbReference type="ARBA" id="ARBA00004141"/>
    </source>
</evidence>
<keyword evidence="4 6" id="KW-1133">Transmembrane helix</keyword>
<reference evidence="8" key="1">
    <citation type="submission" date="2016-11" db="UniProtKB">
        <authorList>
            <consortium name="WormBaseParasite"/>
        </authorList>
    </citation>
    <scope>IDENTIFICATION</scope>
</reference>
<organism evidence="7 8">
    <name type="scientific">Caenorhabditis tropicalis</name>
    <dbReference type="NCBI Taxonomy" id="1561998"/>
    <lineage>
        <taxon>Eukaryota</taxon>
        <taxon>Metazoa</taxon>
        <taxon>Ecdysozoa</taxon>
        <taxon>Nematoda</taxon>
        <taxon>Chromadorea</taxon>
        <taxon>Rhabditida</taxon>
        <taxon>Rhabditina</taxon>
        <taxon>Rhabditomorpha</taxon>
        <taxon>Rhabditoidea</taxon>
        <taxon>Rhabditidae</taxon>
        <taxon>Peloderinae</taxon>
        <taxon>Caenorhabditis</taxon>
    </lineage>
</organism>
<feature type="transmembrane region" description="Helical" evidence="6">
    <location>
        <begin position="115"/>
        <end position="133"/>
    </location>
</feature>
<dbReference type="WBParaSite" id="Csp11.Scaffold630.g22248.t1">
    <property type="protein sequence ID" value="Csp11.Scaffold630.g22248.t1"/>
    <property type="gene ID" value="Csp11.Scaffold630.g22248"/>
</dbReference>
<evidence type="ECO:0000313" key="7">
    <source>
        <dbReference type="Proteomes" id="UP000095282"/>
    </source>
</evidence>
<keyword evidence="3 6" id="KW-0812">Transmembrane</keyword>
<feature type="transmembrane region" description="Helical" evidence="6">
    <location>
        <begin position="79"/>
        <end position="103"/>
    </location>
</feature>
<evidence type="ECO:0000256" key="5">
    <source>
        <dbReference type="ARBA" id="ARBA00023136"/>
    </source>
</evidence>
<dbReference type="PANTHER" id="PTHR31552:SF14">
    <property type="entry name" value="SERPENTINE RECEPTOR CLASS GAMMA-33"/>
    <property type="match status" value="1"/>
</dbReference>
<proteinExistence type="inferred from homology"/>
<comment type="caution">
    <text evidence="6">Lacks conserved residue(s) required for the propagation of feature annotation.</text>
</comment>
<dbReference type="InterPro" id="IPR000609">
    <property type="entry name" value="7TM_GPCR_serpentine_rcpt_Srg"/>
</dbReference>
<evidence type="ECO:0000313" key="8">
    <source>
        <dbReference type="WBParaSite" id="Csp11.Scaffold630.g22248.t1"/>
    </source>
</evidence>
<dbReference type="GO" id="GO:0007606">
    <property type="term" value="P:sensory perception of chemical stimulus"/>
    <property type="evidence" value="ECO:0007669"/>
    <property type="project" value="UniProtKB-UniRule"/>
</dbReference>
<evidence type="ECO:0000256" key="6">
    <source>
        <dbReference type="RuleBase" id="RU280813"/>
    </source>
</evidence>
<dbReference type="AlphaFoldDB" id="A0A1I7V4A5"/>
<comment type="subcellular location">
    <subcellularLocation>
        <location evidence="1">Membrane</location>
        <topology evidence="1">Multi-pass membrane protein</topology>
    </subcellularLocation>
</comment>
<evidence type="ECO:0000256" key="3">
    <source>
        <dbReference type="ARBA" id="ARBA00022692"/>
    </source>
</evidence>
<feature type="transmembrane region" description="Helical" evidence="6">
    <location>
        <begin position="36"/>
        <end position="59"/>
    </location>
</feature>
<dbReference type="Pfam" id="PF02118">
    <property type="entry name" value="Srg"/>
    <property type="match status" value="1"/>
</dbReference>